<feature type="transmembrane region" description="Helical" evidence="1">
    <location>
        <begin position="6"/>
        <end position="31"/>
    </location>
</feature>
<name>A0A0K2UP18_LEPSM</name>
<evidence type="ECO:0000313" key="2">
    <source>
        <dbReference type="EMBL" id="CDW40004.1"/>
    </source>
</evidence>
<organism evidence="2">
    <name type="scientific">Lepeophtheirus salmonis</name>
    <name type="common">Salmon louse</name>
    <name type="synonym">Caligus salmonis</name>
    <dbReference type="NCBI Taxonomy" id="72036"/>
    <lineage>
        <taxon>Eukaryota</taxon>
        <taxon>Metazoa</taxon>
        <taxon>Ecdysozoa</taxon>
        <taxon>Arthropoda</taxon>
        <taxon>Crustacea</taxon>
        <taxon>Multicrustacea</taxon>
        <taxon>Hexanauplia</taxon>
        <taxon>Copepoda</taxon>
        <taxon>Siphonostomatoida</taxon>
        <taxon>Caligidae</taxon>
        <taxon>Lepeophtheirus</taxon>
    </lineage>
</organism>
<proteinExistence type="predicted"/>
<accession>A0A0K2UP18</accession>
<keyword evidence="1" id="KW-1133">Transmembrane helix</keyword>
<sequence length="36" mass="4214">MHFRGLAWAVFFNSSGFCLVFLKIFFLYNVLDLLIA</sequence>
<dbReference type="EMBL" id="HACA01022643">
    <property type="protein sequence ID" value="CDW40004.1"/>
    <property type="molecule type" value="Transcribed_RNA"/>
</dbReference>
<evidence type="ECO:0000256" key="1">
    <source>
        <dbReference type="SAM" id="Phobius"/>
    </source>
</evidence>
<reference evidence="2" key="1">
    <citation type="submission" date="2014-05" db="EMBL/GenBank/DDBJ databases">
        <authorList>
            <person name="Chronopoulou M."/>
        </authorList>
    </citation>
    <scope>NUCLEOTIDE SEQUENCE</scope>
    <source>
        <tissue evidence="2">Whole organism</tissue>
    </source>
</reference>
<dbReference type="AlphaFoldDB" id="A0A0K2UP18"/>
<keyword evidence="1" id="KW-0812">Transmembrane</keyword>
<keyword evidence="1" id="KW-0472">Membrane</keyword>
<protein>
    <submittedName>
        <fullName evidence="2">Uncharacterized protein</fullName>
    </submittedName>
</protein>